<keyword evidence="2" id="KW-0675">Receptor</keyword>
<organism evidence="2 3">
    <name type="scientific">Acropora cervicornis</name>
    <name type="common">Staghorn coral</name>
    <dbReference type="NCBI Taxonomy" id="6130"/>
    <lineage>
        <taxon>Eukaryota</taxon>
        <taxon>Metazoa</taxon>
        <taxon>Cnidaria</taxon>
        <taxon>Anthozoa</taxon>
        <taxon>Hexacorallia</taxon>
        <taxon>Scleractinia</taxon>
        <taxon>Astrocoeniina</taxon>
        <taxon>Acroporidae</taxon>
        <taxon>Acropora</taxon>
    </lineage>
</organism>
<name>A0AAD9VE89_ACRCE</name>
<dbReference type="InterPro" id="IPR006202">
    <property type="entry name" value="Neur_chan_lig-bd"/>
</dbReference>
<dbReference type="EMBL" id="JARQWQ010000006">
    <property type="protein sequence ID" value="KAK2571338.1"/>
    <property type="molecule type" value="Genomic_DNA"/>
</dbReference>
<dbReference type="GO" id="GO:0005230">
    <property type="term" value="F:extracellular ligand-gated monoatomic ion channel activity"/>
    <property type="evidence" value="ECO:0007669"/>
    <property type="project" value="InterPro"/>
</dbReference>
<dbReference type="SUPFAM" id="SSF63712">
    <property type="entry name" value="Nicotinic receptor ligand binding domain-like"/>
    <property type="match status" value="1"/>
</dbReference>
<feature type="domain" description="Neurotransmitter-gated ion-channel ligand-binding" evidence="1">
    <location>
        <begin position="57"/>
        <end position="170"/>
    </location>
</feature>
<gene>
    <name evidence="2" type="ORF">P5673_003922</name>
</gene>
<keyword evidence="3" id="KW-1185">Reference proteome</keyword>
<dbReference type="InterPro" id="IPR036734">
    <property type="entry name" value="Neur_chan_lig-bd_sf"/>
</dbReference>
<sequence>MKASNSCFSLHVCFLFKMKTTVYLLQAIMILHSRGASYPIVVCYLVGLTYGHPGDDIRKVFKDYNKALRPNFDDGVPTIIQSNIYIESFGNIEEANMEYKVYGYFRQRWNDSRLVGRVNQTLWLKGKDIDNIWIPDPYCYNARESNLKVPDEEKYSSVRIHNNGNIEMSIGYLACLLRYEAREFSTGLSNVLSQVWKL</sequence>
<evidence type="ECO:0000313" key="3">
    <source>
        <dbReference type="Proteomes" id="UP001249851"/>
    </source>
</evidence>
<evidence type="ECO:0000259" key="1">
    <source>
        <dbReference type="Pfam" id="PF02931"/>
    </source>
</evidence>
<dbReference type="Proteomes" id="UP001249851">
    <property type="component" value="Unassembled WGS sequence"/>
</dbReference>
<proteinExistence type="predicted"/>
<reference evidence="2" key="2">
    <citation type="journal article" date="2023" name="Science">
        <title>Genomic signatures of disease resistance in endangered staghorn corals.</title>
        <authorList>
            <person name="Vollmer S.V."/>
            <person name="Selwyn J.D."/>
            <person name="Despard B.A."/>
            <person name="Roesel C.L."/>
        </authorList>
    </citation>
    <scope>NUCLEOTIDE SEQUENCE</scope>
    <source>
        <strain evidence="2">K2</strain>
    </source>
</reference>
<comment type="caution">
    <text evidence="2">The sequence shown here is derived from an EMBL/GenBank/DDBJ whole genome shotgun (WGS) entry which is preliminary data.</text>
</comment>
<dbReference type="Gene3D" id="2.70.170.10">
    <property type="entry name" value="Neurotransmitter-gated ion-channel ligand-binding domain"/>
    <property type="match status" value="1"/>
</dbReference>
<dbReference type="GO" id="GO:0016020">
    <property type="term" value="C:membrane"/>
    <property type="evidence" value="ECO:0007669"/>
    <property type="project" value="InterPro"/>
</dbReference>
<accession>A0AAD9VE89</accession>
<dbReference type="AlphaFoldDB" id="A0AAD9VE89"/>
<dbReference type="Pfam" id="PF02931">
    <property type="entry name" value="Neur_chan_LBD"/>
    <property type="match status" value="1"/>
</dbReference>
<evidence type="ECO:0000313" key="2">
    <source>
        <dbReference type="EMBL" id="KAK2571338.1"/>
    </source>
</evidence>
<protein>
    <submittedName>
        <fullName evidence="2">Glycine receptor subunit alpha-4</fullName>
    </submittedName>
</protein>
<reference evidence="2" key="1">
    <citation type="journal article" date="2023" name="G3 (Bethesda)">
        <title>Whole genome assembly and annotation of the endangered Caribbean coral Acropora cervicornis.</title>
        <authorList>
            <person name="Selwyn J.D."/>
            <person name="Vollmer S.V."/>
        </authorList>
    </citation>
    <scope>NUCLEOTIDE SEQUENCE</scope>
    <source>
        <strain evidence="2">K2</strain>
    </source>
</reference>